<keyword evidence="6 7" id="KW-0472">Membrane</keyword>
<dbReference type="SFLD" id="SFLDG01168">
    <property type="entry name" value="Ferric_reductase_subgroup_(FRE"/>
    <property type="match status" value="1"/>
</dbReference>
<reference evidence="11" key="1">
    <citation type="submission" date="2023-08" db="EMBL/GenBank/DDBJ databases">
        <title>Black Yeasts Isolated from many extreme environments.</title>
        <authorList>
            <person name="Coleine C."/>
            <person name="Stajich J.E."/>
            <person name="Selbmann L."/>
        </authorList>
    </citation>
    <scope>NUCLEOTIDE SEQUENCE</scope>
    <source>
        <strain evidence="11">CCFEE 5810</strain>
    </source>
</reference>
<evidence type="ECO:0000259" key="10">
    <source>
        <dbReference type="Pfam" id="PF08022"/>
    </source>
</evidence>
<sequence>MLSSGTSLSVALALYCLTISTTAFSTEWGLNGFPANPYDPVCATACLRSFSSLDLSCSDGGVTVGMVTFATSTECFAHNAPFLTSVAWCADSQCAEAKPSAALMEYWWDMQITGQKTAGVATMPAMWTYAQALAHAEAPAIQLMAMDTALNVTSRVPSDVYEAQYNVLWSTQHQGTLMNKYGIIMLAIGFGLPLIITWLSYILGEARLMATLRAYIVWPSTIGSYHVRSLPYLIGKAPTIGQALYIALFLILNIVLTSVSYQSKQPNAWNPTGKSEIMSYVLGRTGTLAYIFMPLLFLFGGRNNILLWMTNWSHSTFLLLHRWIARIFTVQVLVHSVVSLVKYVQNGMYGMEVKKPYWIWGIIATLCVVVLCFGSGLYVRNNHYEVFLIMHVVLSIIIVVGCWYHAYDLYGLLGGYCYWIYATSAVWAFDRGWRLLRIWSSGLRRARVSHLGEEDSYIRVDIPGIRWSQKPGTHAYVYFPALTPWRPWENHPFSVIPTIMLRSPTSTGKVEYPATQDDSHSSSVSEHNVDIEHKSPARSGIAAVEGTRSPVGLTFFVRKSFGGTKALSVRQEQLTLVEGPYANNDSDHVLRCDRLLLIGGGIGITALVPFVASHWNIKLCWSVKESARCLVDELEGMLANVNDKRVHVGSRMDIGSLLDKEVAEGWKKLGVVVSGPPSLCDDVRALVVQKAKQNPTTTFELEVEAYSW</sequence>
<evidence type="ECO:0000256" key="5">
    <source>
        <dbReference type="ARBA" id="ARBA00023065"/>
    </source>
</evidence>
<keyword evidence="5" id="KW-0406">Ion transport</keyword>
<feature type="transmembrane region" description="Helical" evidence="7">
    <location>
        <begin position="357"/>
        <end position="379"/>
    </location>
</feature>
<evidence type="ECO:0000256" key="6">
    <source>
        <dbReference type="ARBA" id="ARBA00023136"/>
    </source>
</evidence>
<name>A0AAN7W912_9PEZI</name>
<feature type="transmembrane region" description="Helical" evidence="7">
    <location>
        <begin position="386"/>
        <end position="406"/>
    </location>
</feature>
<evidence type="ECO:0000313" key="11">
    <source>
        <dbReference type="EMBL" id="KAK5698025.1"/>
    </source>
</evidence>
<comment type="caution">
    <text evidence="11">The sequence shown here is derived from an EMBL/GenBank/DDBJ whole genome shotgun (WGS) entry which is preliminary data.</text>
</comment>
<dbReference type="PANTHER" id="PTHR32361">
    <property type="entry name" value="FERRIC/CUPRIC REDUCTASE TRANSMEMBRANE COMPONENT"/>
    <property type="match status" value="1"/>
</dbReference>
<dbReference type="GO" id="GO:0000293">
    <property type="term" value="F:ferric-chelate reductase activity"/>
    <property type="evidence" value="ECO:0007669"/>
    <property type="project" value="TreeGrafter"/>
</dbReference>
<dbReference type="GO" id="GO:0006826">
    <property type="term" value="P:iron ion transport"/>
    <property type="evidence" value="ECO:0007669"/>
    <property type="project" value="TreeGrafter"/>
</dbReference>
<evidence type="ECO:0000256" key="8">
    <source>
        <dbReference type="SAM" id="SignalP"/>
    </source>
</evidence>
<dbReference type="GO" id="GO:0006879">
    <property type="term" value="P:intracellular iron ion homeostasis"/>
    <property type="evidence" value="ECO:0007669"/>
    <property type="project" value="TreeGrafter"/>
</dbReference>
<dbReference type="InterPro" id="IPR039261">
    <property type="entry name" value="FNR_nucleotide-bd"/>
</dbReference>
<evidence type="ECO:0000259" key="9">
    <source>
        <dbReference type="Pfam" id="PF01794"/>
    </source>
</evidence>
<protein>
    <recommendedName>
        <fullName evidence="13">FAD-binding FR-type domain-containing protein</fullName>
    </recommendedName>
</protein>
<evidence type="ECO:0000256" key="2">
    <source>
        <dbReference type="ARBA" id="ARBA00022448"/>
    </source>
</evidence>
<feature type="transmembrane region" description="Helical" evidence="7">
    <location>
        <begin position="412"/>
        <end position="429"/>
    </location>
</feature>
<dbReference type="SFLD" id="SFLDS00052">
    <property type="entry name" value="Ferric_Reductase_Domain"/>
    <property type="match status" value="1"/>
</dbReference>
<keyword evidence="8" id="KW-0732">Signal</keyword>
<dbReference type="SUPFAM" id="SSF52343">
    <property type="entry name" value="Ferredoxin reductase-like, C-terminal NADP-linked domain"/>
    <property type="match status" value="1"/>
</dbReference>
<proteinExistence type="predicted"/>
<dbReference type="Proteomes" id="UP001310594">
    <property type="component" value="Unassembled WGS sequence"/>
</dbReference>
<dbReference type="AlphaFoldDB" id="A0AAN7W912"/>
<keyword evidence="3 7" id="KW-0812">Transmembrane</keyword>
<accession>A0AAN7W912</accession>
<feature type="transmembrane region" description="Helical" evidence="7">
    <location>
        <begin position="323"/>
        <end position="345"/>
    </location>
</feature>
<evidence type="ECO:0000256" key="4">
    <source>
        <dbReference type="ARBA" id="ARBA00022989"/>
    </source>
</evidence>
<evidence type="ECO:0000256" key="7">
    <source>
        <dbReference type="SAM" id="Phobius"/>
    </source>
</evidence>
<dbReference type="GO" id="GO:0015677">
    <property type="term" value="P:copper ion import"/>
    <property type="evidence" value="ECO:0007669"/>
    <property type="project" value="TreeGrafter"/>
</dbReference>
<keyword evidence="2" id="KW-0813">Transport</keyword>
<organism evidence="11 12">
    <name type="scientific">Elasticomyces elasticus</name>
    <dbReference type="NCBI Taxonomy" id="574655"/>
    <lineage>
        <taxon>Eukaryota</taxon>
        <taxon>Fungi</taxon>
        <taxon>Dikarya</taxon>
        <taxon>Ascomycota</taxon>
        <taxon>Pezizomycotina</taxon>
        <taxon>Dothideomycetes</taxon>
        <taxon>Dothideomycetidae</taxon>
        <taxon>Mycosphaerellales</taxon>
        <taxon>Teratosphaeriaceae</taxon>
        <taxon>Elasticomyces</taxon>
    </lineage>
</organism>
<comment type="subcellular location">
    <subcellularLocation>
        <location evidence="1">Membrane</location>
        <topology evidence="1">Multi-pass membrane protein</topology>
    </subcellularLocation>
</comment>
<evidence type="ECO:0000313" key="12">
    <source>
        <dbReference type="Proteomes" id="UP001310594"/>
    </source>
</evidence>
<dbReference type="EMBL" id="JAVRQU010000010">
    <property type="protein sequence ID" value="KAK5698025.1"/>
    <property type="molecule type" value="Genomic_DNA"/>
</dbReference>
<keyword evidence="4 7" id="KW-1133">Transmembrane helix</keyword>
<dbReference type="PANTHER" id="PTHR32361:SF9">
    <property type="entry name" value="FERRIC REDUCTASE TRANSMEMBRANE COMPONENT 3-RELATED"/>
    <property type="match status" value="1"/>
</dbReference>
<feature type="transmembrane region" description="Helical" evidence="7">
    <location>
        <begin position="181"/>
        <end position="203"/>
    </location>
</feature>
<dbReference type="InterPro" id="IPR051410">
    <property type="entry name" value="Ferric/Cupric_Reductase"/>
</dbReference>
<feature type="domain" description="FAD-binding 8" evidence="10">
    <location>
        <begin position="444"/>
        <end position="497"/>
    </location>
</feature>
<dbReference type="CDD" id="cd06186">
    <property type="entry name" value="NOX_Duox_like_FAD_NADP"/>
    <property type="match status" value="1"/>
</dbReference>
<dbReference type="InterPro" id="IPR013112">
    <property type="entry name" value="FAD-bd_8"/>
</dbReference>
<feature type="transmembrane region" description="Helical" evidence="7">
    <location>
        <begin position="281"/>
        <end position="302"/>
    </location>
</feature>
<feature type="signal peptide" evidence="8">
    <location>
        <begin position="1"/>
        <end position="23"/>
    </location>
</feature>
<evidence type="ECO:0008006" key="13">
    <source>
        <dbReference type="Google" id="ProtNLM"/>
    </source>
</evidence>
<dbReference type="GO" id="GO:0005886">
    <property type="term" value="C:plasma membrane"/>
    <property type="evidence" value="ECO:0007669"/>
    <property type="project" value="TreeGrafter"/>
</dbReference>
<dbReference type="Gene3D" id="3.40.50.80">
    <property type="entry name" value="Nucleotide-binding domain of ferredoxin-NADP reductase (FNR) module"/>
    <property type="match status" value="1"/>
</dbReference>
<evidence type="ECO:0000256" key="3">
    <source>
        <dbReference type="ARBA" id="ARBA00022692"/>
    </source>
</evidence>
<feature type="chain" id="PRO_5042896370" description="FAD-binding FR-type domain-containing protein" evidence="8">
    <location>
        <begin position="24"/>
        <end position="708"/>
    </location>
</feature>
<feature type="transmembrane region" description="Helical" evidence="7">
    <location>
        <begin position="595"/>
        <end position="615"/>
    </location>
</feature>
<gene>
    <name evidence="11" type="ORF">LTR97_006985</name>
</gene>
<dbReference type="Pfam" id="PF08022">
    <property type="entry name" value="FAD_binding_8"/>
    <property type="match status" value="1"/>
</dbReference>
<evidence type="ECO:0000256" key="1">
    <source>
        <dbReference type="ARBA" id="ARBA00004141"/>
    </source>
</evidence>
<feature type="domain" description="Ferric oxidoreductase" evidence="9">
    <location>
        <begin position="285"/>
        <end position="402"/>
    </location>
</feature>
<dbReference type="Pfam" id="PF01794">
    <property type="entry name" value="Ferric_reduct"/>
    <property type="match status" value="1"/>
</dbReference>
<feature type="transmembrane region" description="Helical" evidence="7">
    <location>
        <begin position="243"/>
        <end position="261"/>
    </location>
</feature>
<dbReference type="InterPro" id="IPR013130">
    <property type="entry name" value="Fe3_Rdtase_TM_dom"/>
</dbReference>